<dbReference type="SUPFAM" id="SSF50156">
    <property type="entry name" value="PDZ domain-like"/>
    <property type="match status" value="1"/>
</dbReference>
<accession>A0A2W5P5K9</accession>
<dbReference type="InterPro" id="IPR001478">
    <property type="entry name" value="PDZ"/>
</dbReference>
<evidence type="ECO:0000256" key="1">
    <source>
        <dbReference type="SAM" id="Phobius"/>
    </source>
</evidence>
<organism evidence="3 4">
    <name type="scientific">Sphingomonas taxi</name>
    <dbReference type="NCBI Taxonomy" id="1549858"/>
    <lineage>
        <taxon>Bacteria</taxon>
        <taxon>Pseudomonadati</taxon>
        <taxon>Pseudomonadota</taxon>
        <taxon>Alphaproteobacteria</taxon>
        <taxon>Sphingomonadales</taxon>
        <taxon>Sphingomonadaceae</taxon>
        <taxon>Sphingomonas</taxon>
    </lineage>
</organism>
<name>A0A2W5P5K9_9SPHN</name>
<protein>
    <recommendedName>
        <fullName evidence="2">PDZ domain-containing protein</fullName>
    </recommendedName>
</protein>
<evidence type="ECO:0000313" key="4">
    <source>
        <dbReference type="Proteomes" id="UP000249229"/>
    </source>
</evidence>
<dbReference type="PROSITE" id="PS50106">
    <property type="entry name" value="PDZ"/>
    <property type="match status" value="1"/>
</dbReference>
<dbReference type="Pfam" id="PF17820">
    <property type="entry name" value="PDZ_6"/>
    <property type="match status" value="1"/>
</dbReference>
<gene>
    <name evidence="3" type="ORF">DI544_05745</name>
</gene>
<comment type="caution">
    <text evidence="3">The sequence shown here is derived from an EMBL/GenBank/DDBJ whole genome shotgun (WGS) entry which is preliminary data.</text>
</comment>
<dbReference type="InterPro" id="IPR041489">
    <property type="entry name" value="PDZ_6"/>
</dbReference>
<dbReference type="SMART" id="SM00228">
    <property type="entry name" value="PDZ"/>
    <property type="match status" value="1"/>
</dbReference>
<sequence>MTHLPLSRRPARFADAQLHAIGLLALAIVLVAATAAILCLRALPASTPPLWDGDRVGATLAVAGADTVVVDSLRSDGAAIRGGMRVGDVIEAVDGAAVSNVTATAHALRNHRVDIRIRRGKMTLDLHVDATGGLPFGQQDPADRG</sequence>
<feature type="domain" description="PDZ" evidence="2">
    <location>
        <begin position="53"/>
        <end position="102"/>
    </location>
</feature>
<keyword evidence="1" id="KW-0812">Transmembrane</keyword>
<dbReference type="InterPro" id="IPR036034">
    <property type="entry name" value="PDZ_sf"/>
</dbReference>
<dbReference type="Gene3D" id="2.30.42.10">
    <property type="match status" value="1"/>
</dbReference>
<feature type="transmembrane region" description="Helical" evidence="1">
    <location>
        <begin position="20"/>
        <end position="40"/>
    </location>
</feature>
<keyword evidence="1" id="KW-1133">Transmembrane helix</keyword>
<evidence type="ECO:0000259" key="2">
    <source>
        <dbReference type="PROSITE" id="PS50106"/>
    </source>
</evidence>
<reference evidence="3 4" key="1">
    <citation type="submission" date="2017-08" db="EMBL/GenBank/DDBJ databases">
        <title>Infants hospitalized years apart are colonized by the same room-sourced microbial strains.</title>
        <authorList>
            <person name="Brooks B."/>
            <person name="Olm M.R."/>
            <person name="Firek B.A."/>
            <person name="Baker R."/>
            <person name="Thomas B.C."/>
            <person name="Morowitz M.J."/>
            <person name="Banfield J.F."/>
        </authorList>
    </citation>
    <scope>NUCLEOTIDE SEQUENCE [LARGE SCALE GENOMIC DNA]</scope>
    <source>
        <strain evidence="3">S2_005_001_R1_22</strain>
    </source>
</reference>
<evidence type="ECO:0000313" key="3">
    <source>
        <dbReference type="EMBL" id="PZQ61081.1"/>
    </source>
</evidence>
<proteinExistence type="predicted"/>
<dbReference type="AlphaFoldDB" id="A0A2W5P5K9"/>
<keyword evidence="1" id="KW-0472">Membrane</keyword>
<dbReference type="EMBL" id="QFQI01000003">
    <property type="protein sequence ID" value="PZQ61081.1"/>
    <property type="molecule type" value="Genomic_DNA"/>
</dbReference>
<dbReference type="Proteomes" id="UP000249229">
    <property type="component" value="Unassembled WGS sequence"/>
</dbReference>